<dbReference type="EMBL" id="JAGMVJ010000007">
    <property type="protein sequence ID" value="KAH7088771.1"/>
    <property type="molecule type" value="Genomic_DNA"/>
</dbReference>
<evidence type="ECO:0000313" key="5">
    <source>
        <dbReference type="EMBL" id="KAH7088771.1"/>
    </source>
</evidence>
<name>A0A8K0RAF6_9PLEO</name>
<keyword evidence="1 2" id="KW-0371">Homeobox</keyword>
<comment type="subcellular location">
    <subcellularLocation>
        <location evidence="1 2">Nucleus</location>
    </subcellularLocation>
</comment>
<protein>
    <recommendedName>
        <fullName evidence="4">Homeobox domain-containing protein</fullName>
    </recommendedName>
</protein>
<dbReference type="InterPro" id="IPR001356">
    <property type="entry name" value="HD"/>
</dbReference>
<dbReference type="PROSITE" id="PS50071">
    <property type="entry name" value="HOMEOBOX_2"/>
    <property type="match status" value="1"/>
</dbReference>
<feature type="region of interest" description="Disordered" evidence="3">
    <location>
        <begin position="95"/>
        <end position="116"/>
    </location>
</feature>
<dbReference type="Pfam" id="PF00046">
    <property type="entry name" value="Homeodomain"/>
    <property type="match status" value="1"/>
</dbReference>
<feature type="domain" description="Homeobox" evidence="4">
    <location>
        <begin position="150"/>
        <end position="210"/>
    </location>
</feature>
<feature type="DNA-binding region" description="Homeobox" evidence="1">
    <location>
        <begin position="152"/>
        <end position="211"/>
    </location>
</feature>
<dbReference type="Gene3D" id="1.10.10.60">
    <property type="entry name" value="Homeodomain-like"/>
    <property type="match status" value="1"/>
</dbReference>
<proteinExistence type="predicted"/>
<evidence type="ECO:0000256" key="1">
    <source>
        <dbReference type="PROSITE-ProRule" id="PRU00108"/>
    </source>
</evidence>
<dbReference type="CDD" id="cd00086">
    <property type="entry name" value="homeodomain"/>
    <property type="match status" value="1"/>
</dbReference>
<evidence type="ECO:0000313" key="6">
    <source>
        <dbReference type="Proteomes" id="UP000813461"/>
    </source>
</evidence>
<dbReference type="SMART" id="SM00389">
    <property type="entry name" value="HOX"/>
    <property type="match status" value="1"/>
</dbReference>
<dbReference type="OrthoDB" id="3798808at2759"/>
<dbReference type="InterPro" id="IPR009057">
    <property type="entry name" value="Homeodomain-like_sf"/>
</dbReference>
<keyword evidence="1 2" id="KW-0539">Nucleus</keyword>
<evidence type="ECO:0000256" key="3">
    <source>
        <dbReference type="SAM" id="MobiDB-lite"/>
    </source>
</evidence>
<accession>A0A8K0RAF6</accession>
<sequence>MSLDWSHCAQPCELVDSQSFTGLDPTFAQCPRSGMLDTSDALDASFTPFEFLTTWCTCNNPYYMSCSEHEFENHVQSNMDHLNLDPFKFDFSSSQPNHADRVDTAGPMHNQQTTDTSVELPDWVDVSEPERPTIEDAIGIRTRPRRPEKIGSQAHRSNISAEAKSIHQTHFARDPYPSIEDLELLALETSLPLKSVRKWFSNVRSRENMSDIKCICPARACYSLFCQAC</sequence>
<keyword evidence="6" id="KW-1185">Reference proteome</keyword>
<dbReference type="AlphaFoldDB" id="A0A8K0RAF6"/>
<dbReference type="SUPFAM" id="SSF46689">
    <property type="entry name" value="Homeodomain-like"/>
    <property type="match status" value="1"/>
</dbReference>
<reference evidence="5" key="1">
    <citation type="journal article" date="2021" name="Nat. Commun.">
        <title>Genetic determinants of endophytism in the Arabidopsis root mycobiome.</title>
        <authorList>
            <person name="Mesny F."/>
            <person name="Miyauchi S."/>
            <person name="Thiergart T."/>
            <person name="Pickel B."/>
            <person name="Atanasova L."/>
            <person name="Karlsson M."/>
            <person name="Huettel B."/>
            <person name="Barry K.W."/>
            <person name="Haridas S."/>
            <person name="Chen C."/>
            <person name="Bauer D."/>
            <person name="Andreopoulos W."/>
            <person name="Pangilinan J."/>
            <person name="LaButti K."/>
            <person name="Riley R."/>
            <person name="Lipzen A."/>
            <person name="Clum A."/>
            <person name="Drula E."/>
            <person name="Henrissat B."/>
            <person name="Kohler A."/>
            <person name="Grigoriev I.V."/>
            <person name="Martin F.M."/>
            <person name="Hacquard S."/>
        </authorList>
    </citation>
    <scope>NUCLEOTIDE SEQUENCE</scope>
    <source>
        <strain evidence="5">MPI-SDFR-AT-0120</strain>
    </source>
</reference>
<dbReference type="GO" id="GO:0003677">
    <property type="term" value="F:DNA binding"/>
    <property type="evidence" value="ECO:0007669"/>
    <property type="project" value="UniProtKB-UniRule"/>
</dbReference>
<dbReference type="GO" id="GO:0005634">
    <property type="term" value="C:nucleus"/>
    <property type="evidence" value="ECO:0007669"/>
    <property type="project" value="UniProtKB-SubCell"/>
</dbReference>
<evidence type="ECO:0000256" key="2">
    <source>
        <dbReference type="RuleBase" id="RU000682"/>
    </source>
</evidence>
<evidence type="ECO:0000259" key="4">
    <source>
        <dbReference type="PROSITE" id="PS50071"/>
    </source>
</evidence>
<comment type="caution">
    <text evidence="5">The sequence shown here is derived from an EMBL/GenBank/DDBJ whole genome shotgun (WGS) entry which is preliminary data.</text>
</comment>
<gene>
    <name evidence="5" type="ORF">FB567DRAFT_317857</name>
</gene>
<keyword evidence="1 2" id="KW-0238">DNA-binding</keyword>
<organism evidence="5 6">
    <name type="scientific">Paraphoma chrysanthemicola</name>
    <dbReference type="NCBI Taxonomy" id="798071"/>
    <lineage>
        <taxon>Eukaryota</taxon>
        <taxon>Fungi</taxon>
        <taxon>Dikarya</taxon>
        <taxon>Ascomycota</taxon>
        <taxon>Pezizomycotina</taxon>
        <taxon>Dothideomycetes</taxon>
        <taxon>Pleosporomycetidae</taxon>
        <taxon>Pleosporales</taxon>
        <taxon>Pleosporineae</taxon>
        <taxon>Phaeosphaeriaceae</taxon>
        <taxon>Paraphoma</taxon>
    </lineage>
</organism>
<dbReference type="Proteomes" id="UP000813461">
    <property type="component" value="Unassembled WGS sequence"/>
</dbReference>